<sequence>MKNRRLNPIKLGLKAAVIGVGSMGRHHARNYSQMREVELVGVSDTDEMAGQKAAGEFKTRFYKKYLEMLETENPHLVSLAAPTRLHHPIALDVIRRKIHLLIEKPITFNIDEAQEVIDEAKKHKIKLTVGHVERFNPAVIALKKLIRQGRLGTIISIMARRAGTIPNRIKDANVILDIGVHDIDLLSFILERRPINVFASGGRAILRKHEDYADIFLEYPHGKDGLKVTGHIQTNWLTPVKIRKLNVTGIKGYAVANLLTQELILFDTKYTHEFDDFEDFVGKFKESTGKKIKVILKEPLRVQLESFVDSVVNGKAPAVSPEEALWALRTAILATESIRIKSG</sequence>
<name>A0A1G1WHU4_9BACT</name>
<dbReference type="GO" id="GO:0000166">
    <property type="term" value="F:nucleotide binding"/>
    <property type="evidence" value="ECO:0007669"/>
    <property type="project" value="InterPro"/>
</dbReference>
<feature type="domain" description="Gfo/Idh/MocA-like oxidoreductase N-terminal" evidence="1">
    <location>
        <begin position="14"/>
        <end position="131"/>
    </location>
</feature>
<dbReference type="InterPro" id="IPR055170">
    <property type="entry name" value="GFO_IDH_MocA-like_dom"/>
</dbReference>
<dbReference type="Pfam" id="PF22725">
    <property type="entry name" value="GFO_IDH_MocA_C3"/>
    <property type="match status" value="1"/>
</dbReference>
<dbReference type="InterPro" id="IPR051450">
    <property type="entry name" value="Gfo/Idh/MocA_Oxidoreductases"/>
</dbReference>
<protein>
    <recommendedName>
        <fullName evidence="5">Oxidoreductase</fullName>
    </recommendedName>
</protein>
<dbReference type="Proteomes" id="UP000176645">
    <property type="component" value="Unassembled WGS sequence"/>
</dbReference>
<comment type="caution">
    <text evidence="3">The sequence shown here is derived from an EMBL/GenBank/DDBJ whole genome shotgun (WGS) entry which is preliminary data.</text>
</comment>
<evidence type="ECO:0000313" key="4">
    <source>
        <dbReference type="Proteomes" id="UP000176645"/>
    </source>
</evidence>
<evidence type="ECO:0008006" key="5">
    <source>
        <dbReference type="Google" id="ProtNLM"/>
    </source>
</evidence>
<dbReference type="Gene3D" id="3.30.360.10">
    <property type="entry name" value="Dihydrodipicolinate Reductase, domain 2"/>
    <property type="match status" value="1"/>
</dbReference>
<dbReference type="Pfam" id="PF01408">
    <property type="entry name" value="GFO_IDH_MocA"/>
    <property type="match status" value="1"/>
</dbReference>
<dbReference type="InterPro" id="IPR000683">
    <property type="entry name" value="Gfo/Idh/MocA-like_OxRdtase_N"/>
</dbReference>
<dbReference type="AlphaFoldDB" id="A0A1G1WHU4"/>
<gene>
    <name evidence="3" type="ORF">A2Z42_01515</name>
</gene>
<dbReference type="SUPFAM" id="SSF55347">
    <property type="entry name" value="Glyceraldehyde-3-phosphate dehydrogenase-like, C-terminal domain"/>
    <property type="match status" value="1"/>
</dbReference>
<dbReference type="EMBL" id="MHCU01000042">
    <property type="protein sequence ID" value="OGY27282.1"/>
    <property type="molecule type" value="Genomic_DNA"/>
</dbReference>
<evidence type="ECO:0000259" key="2">
    <source>
        <dbReference type="Pfam" id="PF22725"/>
    </source>
</evidence>
<organism evidence="3 4">
    <name type="scientific">Candidatus Woykebacteria bacterium RBG_19FT_COMBO_43_10</name>
    <dbReference type="NCBI Taxonomy" id="1802598"/>
    <lineage>
        <taxon>Bacteria</taxon>
        <taxon>Candidatus Woykeibacteriota</taxon>
    </lineage>
</organism>
<feature type="domain" description="GFO/IDH/MocA-like oxidoreductase" evidence="2">
    <location>
        <begin position="141"/>
        <end position="254"/>
    </location>
</feature>
<evidence type="ECO:0000259" key="1">
    <source>
        <dbReference type="Pfam" id="PF01408"/>
    </source>
</evidence>
<dbReference type="PANTHER" id="PTHR43377:SF1">
    <property type="entry name" value="BILIVERDIN REDUCTASE A"/>
    <property type="match status" value="1"/>
</dbReference>
<dbReference type="PANTHER" id="PTHR43377">
    <property type="entry name" value="BILIVERDIN REDUCTASE A"/>
    <property type="match status" value="1"/>
</dbReference>
<dbReference type="SUPFAM" id="SSF51735">
    <property type="entry name" value="NAD(P)-binding Rossmann-fold domains"/>
    <property type="match status" value="1"/>
</dbReference>
<dbReference type="Gene3D" id="3.40.50.720">
    <property type="entry name" value="NAD(P)-binding Rossmann-like Domain"/>
    <property type="match status" value="1"/>
</dbReference>
<proteinExistence type="predicted"/>
<accession>A0A1G1WHU4</accession>
<reference evidence="3 4" key="1">
    <citation type="journal article" date="2016" name="Nat. Commun.">
        <title>Thousands of microbial genomes shed light on interconnected biogeochemical processes in an aquifer system.</title>
        <authorList>
            <person name="Anantharaman K."/>
            <person name="Brown C.T."/>
            <person name="Hug L.A."/>
            <person name="Sharon I."/>
            <person name="Castelle C.J."/>
            <person name="Probst A.J."/>
            <person name="Thomas B.C."/>
            <person name="Singh A."/>
            <person name="Wilkins M.J."/>
            <person name="Karaoz U."/>
            <person name="Brodie E.L."/>
            <person name="Williams K.H."/>
            <person name="Hubbard S.S."/>
            <person name="Banfield J.F."/>
        </authorList>
    </citation>
    <scope>NUCLEOTIDE SEQUENCE [LARGE SCALE GENOMIC DNA]</scope>
</reference>
<dbReference type="InterPro" id="IPR036291">
    <property type="entry name" value="NAD(P)-bd_dom_sf"/>
</dbReference>
<evidence type="ECO:0000313" key="3">
    <source>
        <dbReference type="EMBL" id="OGY27282.1"/>
    </source>
</evidence>